<dbReference type="AlphaFoldDB" id="A0A8D2L0G7"/>
<dbReference type="PANTHER" id="PTHR13067:SF2">
    <property type="entry name" value="CASPASE-ACTIVATED DNASE"/>
    <property type="match status" value="1"/>
</dbReference>
<dbReference type="SUPFAM" id="SSF54060">
    <property type="entry name" value="His-Me finger endonucleases"/>
    <property type="match status" value="1"/>
</dbReference>
<dbReference type="InterPro" id="IPR003508">
    <property type="entry name" value="CIDE-N_dom"/>
</dbReference>
<proteinExistence type="predicted"/>
<evidence type="ECO:0000256" key="2">
    <source>
        <dbReference type="PROSITE-ProRule" id="PRU00447"/>
    </source>
</evidence>
<organism evidence="4 5">
    <name type="scientific">Varanus komodoensis</name>
    <name type="common">Komodo dragon</name>
    <dbReference type="NCBI Taxonomy" id="61221"/>
    <lineage>
        <taxon>Eukaryota</taxon>
        <taxon>Metazoa</taxon>
        <taxon>Chordata</taxon>
        <taxon>Craniata</taxon>
        <taxon>Vertebrata</taxon>
        <taxon>Euteleostomi</taxon>
        <taxon>Lepidosauria</taxon>
        <taxon>Squamata</taxon>
        <taxon>Bifurcata</taxon>
        <taxon>Unidentata</taxon>
        <taxon>Episquamata</taxon>
        <taxon>Toxicofera</taxon>
        <taxon>Anguimorpha</taxon>
        <taxon>Paleoanguimorpha</taxon>
        <taxon>Varanoidea</taxon>
        <taxon>Varanidae</taxon>
        <taxon>Varanus</taxon>
    </lineage>
</organism>
<dbReference type="SUPFAM" id="SSF54277">
    <property type="entry name" value="CAD &amp; PB1 domains"/>
    <property type="match status" value="1"/>
</dbReference>
<dbReference type="Proteomes" id="UP000694545">
    <property type="component" value="Unplaced"/>
</dbReference>
<dbReference type="Gene3D" id="3.10.20.10">
    <property type="match status" value="1"/>
</dbReference>
<evidence type="ECO:0000313" key="4">
    <source>
        <dbReference type="Ensembl" id="ENSVKKP00000014990.1"/>
    </source>
</evidence>
<dbReference type="OMA" id="AQYHGSY"/>
<dbReference type="GO" id="GO:0016787">
    <property type="term" value="F:hydrolase activity"/>
    <property type="evidence" value="ECO:0007669"/>
    <property type="project" value="InterPro"/>
</dbReference>
<dbReference type="InterPro" id="IPR015311">
    <property type="entry name" value="DFF40_C"/>
</dbReference>
<keyword evidence="1 2" id="KW-0053">Apoptosis</keyword>
<dbReference type="Pfam" id="PF09230">
    <property type="entry name" value="DFF40"/>
    <property type="match status" value="1"/>
</dbReference>
<protein>
    <submittedName>
        <fullName evidence="4">DNA fragmentation factor subunit beta</fullName>
    </submittedName>
</protein>
<reference evidence="4" key="1">
    <citation type="submission" date="2025-08" db="UniProtKB">
        <authorList>
            <consortium name="Ensembl"/>
        </authorList>
    </citation>
    <scope>IDENTIFICATION</scope>
</reference>
<evidence type="ECO:0000256" key="1">
    <source>
        <dbReference type="ARBA" id="ARBA00022703"/>
    </source>
</evidence>
<feature type="domain" description="CIDE-N" evidence="3">
    <location>
        <begin position="7"/>
        <end position="81"/>
    </location>
</feature>
<dbReference type="PANTHER" id="PTHR13067">
    <property type="entry name" value="CASPASE-ACTIVATED DNASE"/>
    <property type="match status" value="1"/>
</dbReference>
<dbReference type="Gene3D" id="6.10.140.170">
    <property type="match status" value="1"/>
</dbReference>
<accession>A0A8D2L0G7</accession>
<dbReference type="GO" id="GO:0006309">
    <property type="term" value="P:apoptotic DNA fragmentation"/>
    <property type="evidence" value="ECO:0007669"/>
    <property type="project" value="InterPro"/>
</dbReference>
<dbReference type="GO" id="GO:0005737">
    <property type="term" value="C:cytoplasm"/>
    <property type="evidence" value="ECO:0007669"/>
    <property type="project" value="InterPro"/>
</dbReference>
<dbReference type="InterPro" id="IPR039729">
    <property type="entry name" value="DFF40"/>
</dbReference>
<dbReference type="Ensembl" id="ENSVKKT00000015348.1">
    <property type="protein sequence ID" value="ENSVKKP00000014990.1"/>
    <property type="gene ID" value="ENSVKKG00000010290.1"/>
</dbReference>
<name>A0A8D2L0G7_VARKO</name>
<dbReference type="SMART" id="SM00266">
    <property type="entry name" value="CAD"/>
    <property type="match status" value="1"/>
</dbReference>
<evidence type="ECO:0000313" key="5">
    <source>
        <dbReference type="Proteomes" id="UP000694545"/>
    </source>
</evidence>
<keyword evidence="5" id="KW-1185">Reference proteome</keyword>
<sequence>MEGHLGSRGGLRLATPGSERNLQGATVLSVKVVCRAGRWLPLPGSRLCLYEDGTEVTEDYFQKIPENSELVLLAPGEDWHGCKYIQRFLHAFSTQADAVIQAARGLLSSEEAPGRQKLLADLIQNLSENISAETRDEDESWFEGVESRFKTKSSYMRYSCESRIRAYVQEVSSYASAIHPPVQAKFKQIVQTMLEKLKLERYNGCYFDRSESKKVCLCTPEGWFSCQGPFDAAGCQGRHSINPYGNKESRILFSTWNLDHIIEKKRMVLPTLAKAIEGCEGREVDWEYFYRLLFTVENLKLVHVACHKKGTHNLSCDKKRIYRKQKQARRIRK</sequence>
<dbReference type="Pfam" id="PF02017">
    <property type="entry name" value="CIDE-N"/>
    <property type="match status" value="1"/>
</dbReference>
<dbReference type="GO" id="GO:0005634">
    <property type="term" value="C:nucleus"/>
    <property type="evidence" value="ECO:0007669"/>
    <property type="project" value="InterPro"/>
</dbReference>
<evidence type="ECO:0000259" key="3">
    <source>
        <dbReference type="PROSITE" id="PS51135"/>
    </source>
</evidence>
<dbReference type="InterPro" id="IPR044925">
    <property type="entry name" value="His-Me_finger_sf"/>
</dbReference>
<dbReference type="PROSITE" id="PS51135">
    <property type="entry name" value="CIDE_N"/>
    <property type="match status" value="1"/>
</dbReference>
<reference evidence="4" key="2">
    <citation type="submission" date="2025-09" db="UniProtKB">
        <authorList>
            <consortium name="Ensembl"/>
        </authorList>
    </citation>
    <scope>IDENTIFICATION</scope>
</reference>
<dbReference type="GO" id="GO:0004520">
    <property type="term" value="F:DNA endonuclease activity"/>
    <property type="evidence" value="ECO:0007669"/>
    <property type="project" value="InterPro"/>
</dbReference>